<evidence type="ECO:0000256" key="5">
    <source>
        <dbReference type="ARBA" id="ARBA00022737"/>
    </source>
</evidence>
<comment type="subcellular location">
    <subcellularLocation>
        <location evidence="2">Cytoplasm</location>
    </subcellularLocation>
    <subcellularLocation>
        <location evidence="1">Nucleus</location>
    </subcellularLocation>
</comment>
<feature type="compositionally biased region" description="Low complexity" evidence="9">
    <location>
        <begin position="1"/>
        <end position="14"/>
    </location>
</feature>
<evidence type="ECO:0000256" key="8">
    <source>
        <dbReference type="ARBA" id="ARBA00023242"/>
    </source>
</evidence>
<accession>A0A8D8YGV3</accession>
<evidence type="ECO:0000313" key="13">
    <source>
        <dbReference type="EMBL" id="CAG6728569.1"/>
    </source>
</evidence>
<evidence type="ECO:0000256" key="7">
    <source>
        <dbReference type="ARBA" id="ARBA00023204"/>
    </source>
</evidence>
<dbReference type="Pfam" id="PF16507">
    <property type="entry name" value="HEAT_PSME4_mid"/>
    <property type="match status" value="1"/>
</dbReference>
<dbReference type="InterPro" id="IPR021843">
    <property type="entry name" value="PSME4_C"/>
</dbReference>
<keyword evidence="7" id="KW-0234">DNA repair</keyword>
<proteinExistence type="inferred from homology"/>
<protein>
    <submittedName>
        <fullName evidence="13">Proteasome activator complex subunit 4</fullName>
    </submittedName>
</protein>
<evidence type="ECO:0000259" key="11">
    <source>
        <dbReference type="Pfam" id="PF16507"/>
    </source>
</evidence>
<dbReference type="GO" id="GO:0070628">
    <property type="term" value="F:proteasome binding"/>
    <property type="evidence" value="ECO:0007669"/>
    <property type="project" value="InterPro"/>
</dbReference>
<dbReference type="GO" id="GO:0010499">
    <property type="term" value="P:proteasomal ubiquitin-independent protein catabolic process"/>
    <property type="evidence" value="ECO:0007669"/>
    <property type="project" value="TreeGrafter"/>
</dbReference>
<name>A0A8D8YGV3_9HEMI</name>
<keyword evidence="4" id="KW-0963">Cytoplasm</keyword>
<keyword evidence="5" id="KW-0677">Repeat</keyword>
<dbReference type="Pfam" id="PF11919">
    <property type="entry name" value="PSME4_C"/>
    <property type="match status" value="1"/>
</dbReference>
<dbReference type="PANTHER" id="PTHR32170">
    <property type="entry name" value="PROTEASOME ACTIVATOR COMPLEX SUBUNIT 4"/>
    <property type="match status" value="1"/>
</dbReference>
<keyword evidence="13" id="KW-0647">Proteasome</keyword>
<dbReference type="InterPro" id="IPR016024">
    <property type="entry name" value="ARM-type_fold"/>
</dbReference>
<dbReference type="InterPro" id="IPR035309">
    <property type="entry name" value="PSME4"/>
</dbReference>
<dbReference type="GO" id="GO:0005634">
    <property type="term" value="C:nucleus"/>
    <property type="evidence" value="ECO:0007669"/>
    <property type="project" value="UniProtKB-SubCell"/>
</dbReference>
<dbReference type="GO" id="GO:0005829">
    <property type="term" value="C:cytosol"/>
    <property type="evidence" value="ECO:0007669"/>
    <property type="project" value="TreeGrafter"/>
</dbReference>
<dbReference type="SUPFAM" id="SSF48371">
    <property type="entry name" value="ARM repeat"/>
    <property type="match status" value="2"/>
</dbReference>
<reference evidence="13" key="1">
    <citation type="submission" date="2021-05" db="EMBL/GenBank/DDBJ databases">
        <authorList>
            <person name="Alioto T."/>
            <person name="Alioto T."/>
            <person name="Gomez Garrido J."/>
        </authorList>
    </citation>
    <scope>NUCLEOTIDE SEQUENCE</scope>
</reference>
<evidence type="ECO:0000256" key="4">
    <source>
        <dbReference type="ARBA" id="ARBA00022490"/>
    </source>
</evidence>
<feature type="domain" description="Proteasome activator complex subunit 4-like HEAT repeat-like" evidence="12">
    <location>
        <begin position="1188"/>
        <end position="1405"/>
    </location>
</feature>
<feature type="domain" description="Proteasome activator complex subunit 4 C-terminal" evidence="10">
    <location>
        <begin position="1791"/>
        <end position="1869"/>
    </location>
</feature>
<evidence type="ECO:0000256" key="3">
    <source>
        <dbReference type="ARBA" id="ARBA00005739"/>
    </source>
</evidence>
<dbReference type="InterPro" id="IPR032430">
    <property type="entry name" value="Blm10_mid"/>
</dbReference>
<feature type="region of interest" description="Disordered" evidence="9">
    <location>
        <begin position="1"/>
        <end position="24"/>
    </location>
</feature>
<dbReference type="GO" id="GO:0016504">
    <property type="term" value="F:peptidase activator activity"/>
    <property type="evidence" value="ECO:0007669"/>
    <property type="project" value="InterPro"/>
</dbReference>
<evidence type="ECO:0000256" key="1">
    <source>
        <dbReference type="ARBA" id="ARBA00004123"/>
    </source>
</evidence>
<evidence type="ECO:0000256" key="9">
    <source>
        <dbReference type="SAM" id="MobiDB-lite"/>
    </source>
</evidence>
<dbReference type="GO" id="GO:0000502">
    <property type="term" value="C:proteasome complex"/>
    <property type="evidence" value="ECO:0007669"/>
    <property type="project" value="UniProtKB-KW"/>
</dbReference>
<feature type="region of interest" description="Disordered" evidence="9">
    <location>
        <begin position="1113"/>
        <end position="1139"/>
    </location>
</feature>
<dbReference type="EMBL" id="HBUF01376588">
    <property type="protein sequence ID" value="CAG6728569.1"/>
    <property type="molecule type" value="Transcribed_RNA"/>
</dbReference>
<evidence type="ECO:0000259" key="10">
    <source>
        <dbReference type="Pfam" id="PF11919"/>
    </source>
</evidence>
<evidence type="ECO:0000256" key="2">
    <source>
        <dbReference type="ARBA" id="ARBA00004496"/>
    </source>
</evidence>
<dbReference type="PANTHER" id="PTHR32170:SF3">
    <property type="entry name" value="PROTEASOME ACTIVATOR COMPLEX SUBUNIT 4"/>
    <property type="match status" value="1"/>
</dbReference>
<feature type="domain" description="Proteasome activator Blm10 middle HEAT repeats region" evidence="11">
    <location>
        <begin position="340"/>
        <end position="831"/>
    </location>
</feature>
<dbReference type="GO" id="GO:0006281">
    <property type="term" value="P:DNA repair"/>
    <property type="evidence" value="ECO:0007669"/>
    <property type="project" value="UniProtKB-KW"/>
</dbReference>
<evidence type="ECO:0000256" key="6">
    <source>
        <dbReference type="ARBA" id="ARBA00022763"/>
    </source>
</evidence>
<sequence length="1884" mass="215669">MDSASETSSATNTTETEEIQIEPKMETDGFTRQKILGFRPQREIIYSKYLPYADKIDSESVEKLAEIKANLGRAVVLQEMRPGWEMWTGRLMKYIRLYGFKFSKEDHIAFIKLVYELLTIPGLEPYLVVKFAPVLHTLLKKKELLLPGGLELPWKPLFDLVERTLANQAISLGMYRYTVCLETVLDKLCHVARYYYSPSGTAELLALCKPRMCVHDSTAMLDVMETFDWFLPLQMDPSESHLGYELWFDELMALWDKCNNAVPWEEQLAWLMARLAMKTIGYCDWEKHMPSMFTRFLRSFSLPVTYNQITSSKADKIPTGAMTMWIVANLGGGSSCQDHLDQLLKAVESYFHPANIGRWCQRLKQLLSKLPHHFVSRLHQERHKKCWSGNEVPEHKRLTETDIDRFVLSMQPVIMQAMFSRFALNDTVKALQSLALLRPAIIIPPLIERMYYTLDSITEPHKLTCVMQCMVAVARPLVQSADIYPEGITHVIPLMIAVLPGIDPNDLHKCFVTFQFLSTFAILIPIVNSSDAAKYHDLTEAESIVCSATAQFEDFIVQFLDRLFILVESSVLESTRLEREQEIRSTMESLAEGAIDSITKTLLDQTSTQIFKVALDKLFAFVTSHILETKVSGSLLAHICGSFARVNPELTLHRFVPHLAKTILSLTAQGDVKAEESLDKELLYYLQILGGVVNVSSPCLLDYIPSLTQVMDISLYLSNKEGYTLAARILINTLTSATQIRPRDCKAINKSYDLPTSEFLPIREWGKNANLQELNLRWYVPGVAELSAVQDLVARYLPPEMERIDRFLSDEKSMDKKEMQRCLAVIVSVLGCSTVLAPWDEPIIHKQETRVPPTQWYLELGVSRYISLPDGSNIRKMLIDKISALQEKLLATCEDDTKALGFIITIWDYLTLNRFCTRDEFEKQWKGFHYLKKHLENRLIGQKSHIRTVLISRILLHHQTRQNTCCVLMTRSHEQVLHNLFTLSTSHYTEVRIKAQQKLFQLLESLPFSYFSLVPHIIDNLKKDPNTNHELFKGTLNVLLGPKRYPLIIRHNWGILNQLWGTLVRTIPSEKLSIVKLVETIRDVVHKQFPTITLELKVPSSCIQAAQSLLNGKSLPHPSLPTPTDSEREEGSATLSATGSSNNQLYDTLLESLCSAVTSENLHWRFKLLTFCLLRDLVHIDRDYPTSVVQLFLQTLISDSLEIRKIALRCTLFILKQQKRLHPKQTIDPYSVTIDPDNTKTSQITTKDQVTPNSVSKVIPGYRADNAWLQYSPAHIASDPVKWDQPRYVNPTCIGYNQWPEELEVYCPYHEQPSLERTFNQLSPSEQAVDMFFSQPDNVDKLMKYFSFEEKKDTDKFNGARMALWKGLFRNHGDKHLPLLKSHIEGFILEKNETLQRCAAEFISGKKTLQRCAAEFISGLIKGSKHWPFSKVESLWSWLGPVLRTALSNMIAESVNDWGVAIASATKNRDPNRMHWLLSILTETSDKEEPSFIECGRLFALHCAMNQFQWRIYHLHSNVYETMLIPRLTHDFQNVRDRISSMLTNAFELDISFGDQRSPSPHIDQFVERFLPELNQLFDLWEIKHSKSSSLLDNLSESFKQSNMNKDDNKDTQTQDRLIRLFKSVSKCILGCLKRNLCSGLPCFYSLLPLLCLFENYESDDELKDTCKGTIAMLAQAMVLPEHIPAVLDNVTKVSQMNSWLARLSCLEFLKCFLFYNLNTMSSAPVWIARVYSLVLGTLRDERVEIREKSGVVLGSLIHVNFIRDQTELYTRLLKMCRKTYNRKASSGDVVTIHAGVIGLCAFVNASPYDVVPPVPEIFEILGEHLSDPQPIPATIRKTLGDFKRTHHGNWEIHKLKFTEQQLEVLDTTELLCLTFNGVVNRVP</sequence>
<keyword evidence="6" id="KW-0227">DNA damage</keyword>
<evidence type="ECO:0000259" key="12">
    <source>
        <dbReference type="Pfam" id="PF23096"/>
    </source>
</evidence>
<dbReference type="Pfam" id="PF23096">
    <property type="entry name" value="HEAT_PSME4"/>
    <property type="match status" value="1"/>
</dbReference>
<keyword evidence="8" id="KW-0539">Nucleus</keyword>
<comment type="similarity">
    <text evidence="3">Belongs to the BLM10 family.</text>
</comment>
<dbReference type="InterPro" id="IPR055455">
    <property type="entry name" value="HEAT_PSME4"/>
</dbReference>
<organism evidence="13">
    <name type="scientific">Cacopsylla melanoneura</name>
    <dbReference type="NCBI Taxonomy" id="428564"/>
    <lineage>
        <taxon>Eukaryota</taxon>
        <taxon>Metazoa</taxon>
        <taxon>Ecdysozoa</taxon>
        <taxon>Arthropoda</taxon>
        <taxon>Hexapoda</taxon>
        <taxon>Insecta</taxon>
        <taxon>Pterygota</taxon>
        <taxon>Neoptera</taxon>
        <taxon>Paraneoptera</taxon>
        <taxon>Hemiptera</taxon>
        <taxon>Sternorrhyncha</taxon>
        <taxon>Psylloidea</taxon>
        <taxon>Psyllidae</taxon>
        <taxon>Psyllinae</taxon>
        <taxon>Cacopsylla</taxon>
    </lineage>
</organism>